<evidence type="ECO:0000313" key="6">
    <source>
        <dbReference type="Proteomes" id="UP000712007"/>
    </source>
</evidence>
<evidence type="ECO:0000313" key="5">
    <source>
        <dbReference type="EMBL" id="MBO8439196.1"/>
    </source>
</evidence>
<evidence type="ECO:0000256" key="1">
    <source>
        <dbReference type="ARBA" id="ARBA00006821"/>
    </source>
</evidence>
<keyword evidence="2" id="KW-0119">Carbohydrate metabolism</keyword>
<dbReference type="InterPro" id="IPR011330">
    <property type="entry name" value="Glyco_hydro/deAcase_b/a-brl"/>
</dbReference>
<dbReference type="Gene3D" id="3.20.110.20">
    <property type="match status" value="1"/>
</dbReference>
<comment type="caution">
    <text evidence="5">The sequence shown here is derived from an EMBL/GenBank/DDBJ whole genome shotgun (WGS) entry which is preliminary data.</text>
</comment>
<dbReference type="Proteomes" id="UP000712007">
    <property type="component" value="Unassembled WGS sequence"/>
</dbReference>
<feature type="coiled-coil region" evidence="3">
    <location>
        <begin position="402"/>
        <end position="429"/>
    </location>
</feature>
<accession>A0A940DIW0</accession>
<evidence type="ECO:0000259" key="4">
    <source>
        <dbReference type="Pfam" id="PF03065"/>
    </source>
</evidence>
<dbReference type="PANTHER" id="PTHR36306:SF1">
    <property type="entry name" value="ALPHA-AMYLASE-RELATED"/>
    <property type="match status" value="1"/>
</dbReference>
<gene>
    <name evidence="5" type="ORF">IAC51_00930</name>
</gene>
<sequence length="434" mass="50455">MKTINLCFRVHQRINLKRYRFFEIGTDHYYYDDYQNEANMRRAAEACYLAANRLFLDMIESSNGRFKVSFAITGLALEMFEQYFPEVIESFRRLADTGCVEFISTPYAHSLASVYDEDEFVRQVKFHADKTYDLFGQRPTVFANSALTYSDEIGECVSRLGYSAVIVEGAKHVMGWKSPHYIYSHAHDPKLKLIVRDSKLSDDICYRFSQWNWNEYPLTADKFIGWIDQSPAEEEVFNISMGYEALGLLNNSQSGIFDFFRALPSFAFEKGISFSLPSEVLVKRKSVGALSVMYPMSWTDEEKDLSAWTGNELQHEALSKLYKLSERVSLCSDLTIKLDWLRLQDSAHFFFMATRHYVNSIQAFPMPYESPYEAFMNYMNVLADFMERVKAQYPSSIEDEELNALLKTIHNQEQEIARLNGLLKKSRRRTAENE</sequence>
<dbReference type="InterPro" id="IPR004300">
    <property type="entry name" value="Glyco_hydro_57_N"/>
</dbReference>
<name>A0A940DIW0_9BACT</name>
<protein>
    <submittedName>
        <fullName evidence="5">Alpha-amylase</fullName>
    </submittedName>
</protein>
<proteinExistence type="inferred from homology"/>
<dbReference type="CDD" id="cd10795">
    <property type="entry name" value="GH57N_MJA1_like"/>
    <property type="match status" value="1"/>
</dbReference>
<dbReference type="PANTHER" id="PTHR36306">
    <property type="entry name" value="ALPHA-AMYLASE-RELATED-RELATED"/>
    <property type="match status" value="1"/>
</dbReference>
<comment type="similarity">
    <text evidence="1">Belongs to the glycosyl hydrolase 57 family.</text>
</comment>
<keyword evidence="3" id="KW-0175">Coiled coil</keyword>
<dbReference type="Pfam" id="PF03065">
    <property type="entry name" value="Glyco_hydro_57"/>
    <property type="match status" value="1"/>
</dbReference>
<dbReference type="EMBL" id="JADIMV010000020">
    <property type="protein sequence ID" value="MBO8439196.1"/>
    <property type="molecule type" value="Genomic_DNA"/>
</dbReference>
<feature type="domain" description="Glycoside hydrolase family 57 N-terminal" evidence="4">
    <location>
        <begin position="7"/>
        <end position="285"/>
    </location>
</feature>
<reference evidence="5" key="1">
    <citation type="submission" date="2020-10" db="EMBL/GenBank/DDBJ databases">
        <authorList>
            <person name="Gilroy R."/>
        </authorList>
    </citation>
    <scope>NUCLEOTIDE SEQUENCE</scope>
    <source>
        <strain evidence="5">3924</strain>
    </source>
</reference>
<dbReference type="SUPFAM" id="SSF88713">
    <property type="entry name" value="Glycoside hydrolase/deacetylase"/>
    <property type="match status" value="1"/>
</dbReference>
<dbReference type="AlphaFoldDB" id="A0A940DIW0"/>
<reference evidence="5" key="2">
    <citation type="journal article" date="2021" name="PeerJ">
        <title>Extensive microbial diversity within the chicken gut microbiome revealed by metagenomics and culture.</title>
        <authorList>
            <person name="Gilroy R."/>
            <person name="Ravi A."/>
            <person name="Getino M."/>
            <person name="Pursley I."/>
            <person name="Horton D.L."/>
            <person name="Alikhan N.F."/>
            <person name="Baker D."/>
            <person name="Gharbi K."/>
            <person name="Hall N."/>
            <person name="Watson M."/>
            <person name="Adriaenssens E.M."/>
            <person name="Foster-Nyarko E."/>
            <person name="Jarju S."/>
            <person name="Secka A."/>
            <person name="Antonio M."/>
            <person name="Oren A."/>
            <person name="Chaudhuri R.R."/>
            <person name="La Ragione R."/>
            <person name="Hildebrand F."/>
            <person name="Pallen M.J."/>
        </authorList>
    </citation>
    <scope>NUCLEOTIDE SEQUENCE</scope>
    <source>
        <strain evidence="5">3924</strain>
    </source>
</reference>
<dbReference type="InterPro" id="IPR052046">
    <property type="entry name" value="GH57_Enzymes"/>
</dbReference>
<evidence type="ECO:0000256" key="2">
    <source>
        <dbReference type="ARBA" id="ARBA00023277"/>
    </source>
</evidence>
<dbReference type="GO" id="GO:0005975">
    <property type="term" value="P:carbohydrate metabolic process"/>
    <property type="evidence" value="ECO:0007669"/>
    <property type="project" value="InterPro"/>
</dbReference>
<evidence type="ECO:0000256" key="3">
    <source>
        <dbReference type="SAM" id="Coils"/>
    </source>
</evidence>
<dbReference type="GO" id="GO:0003824">
    <property type="term" value="F:catalytic activity"/>
    <property type="evidence" value="ECO:0007669"/>
    <property type="project" value="InterPro"/>
</dbReference>
<organism evidence="5 6">
    <name type="scientific">Candidatus Aphodosoma intestinipullorum</name>
    <dbReference type="NCBI Taxonomy" id="2840674"/>
    <lineage>
        <taxon>Bacteria</taxon>
        <taxon>Pseudomonadati</taxon>
        <taxon>Bacteroidota</taxon>
        <taxon>Bacteroidia</taxon>
        <taxon>Bacteroidales</taxon>
        <taxon>Candidatus Aphodosoma</taxon>
    </lineage>
</organism>